<organism evidence="1 2">
    <name type="scientific">Dreissena polymorpha</name>
    <name type="common">Zebra mussel</name>
    <name type="synonym">Mytilus polymorpha</name>
    <dbReference type="NCBI Taxonomy" id="45954"/>
    <lineage>
        <taxon>Eukaryota</taxon>
        <taxon>Metazoa</taxon>
        <taxon>Spiralia</taxon>
        <taxon>Lophotrochozoa</taxon>
        <taxon>Mollusca</taxon>
        <taxon>Bivalvia</taxon>
        <taxon>Autobranchia</taxon>
        <taxon>Heteroconchia</taxon>
        <taxon>Euheterodonta</taxon>
        <taxon>Imparidentia</taxon>
        <taxon>Neoheterodontei</taxon>
        <taxon>Myida</taxon>
        <taxon>Dreissenoidea</taxon>
        <taxon>Dreissenidae</taxon>
        <taxon>Dreissena</taxon>
    </lineage>
</organism>
<reference evidence="1" key="2">
    <citation type="submission" date="2020-11" db="EMBL/GenBank/DDBJ databases">
        <authorList>
            <person name="McCartney M.A."/>
            <person name="Auch B."/>
            <person name="Kono T."/>
            <person name="Mallez S."/>
            <person name="Becker A."/>
            <person name="Gohl D.M."/>
            <person name="Silverstein K.A.T."/>
            <person name="Koren S."/>
            <person name="Bechman K.B."/>
            <person name="Herman A."/>
            <person name="Abrahante J.E."/>
            <person name="Garbe J."/>
        </authorList>
    </citation>
    <scope>NUCLEOTIDE SEQUENCE</scope>
    <source>
        <strain evidence="1">Duluth1</strain>
        <tissue evidence="1">Whole animal</tissue>
    </source>
</reference>
<keyword evidence="2" id="KW-1185">Reference proteome</keyword>
<gene>
    <name evidence="1" type="ORF">DPMN_189906</name>
</gene>
<dbReference type="Proteomes" id="UP000828390">
    <property type="component" value="Unassembled WGS sequence"/>
</dbReference>
<accession>A0A9D4I9X2</accession>
<proteinExistence type="predicted"/>
<protein>
    <submittedName>
        <fullName evidence="1">Uncharacterized protein</fullName>
    </submittedName>
</protein>
<evidence type="ECO:0000313" key="2">
    <source>
        <dbReference type="Proteomes" id="UP000828390"/>
    </source>
</evidence>
<name>A0A9D4I9X2_DREPO</name>
<reference evidence="1" key="1">
    <citation type="journal article" date="2019" name="bioRxiv">
        <title>The Genome of the Zebra Mussel, Dreissena polymorpha: A Resource for Invasive Species Research.</title>
        <authorList>
            <person name="McCartney M.A."/>
            <person name="Auch B."/>
            <person name="Kono T."/>
            <person name="Mallez S."/>
            <person name="Zhang Y."/>
            <person name="Obille A."/>
            <person name="Becker A."/>
            <person name="Abrahante J.E."/>
            <person name="Garbe J."/>
            <person name="Badalamenti J.P."/>
            <person name="Herman A."/>
            <person name="Mangelson H."/>
            <person name="Liachko I."/>
            <person name="Sullivan S."/>
            <person name="Sone E.D."/>
            <person name="Koren S."/>
            <person name="Silverstein K.A.T."/>
            <person name="Beckman K.B."/>
            <person name="Gohl D.M."/>
        </authorList>
    </citation>
    <scope>NUCLEOTIDE SEQUENCE</scope>
    <source>
        <strain evidence="1">Duluth1</strain>
        <tissue evidence="1">Whole animal</tissue>
    </source>
</reference>
<sequence>MANHYLVYDGCQFGSLRLNQSQLDALSAALPRAWIVVFLTLPSAPSAPNIFHTDCDGNPLHPTSTGKIHVFQPLSLHTVHSTRFPQKTRSLRGFFLLASVHAALEERGELDKTLGVTPRSLIPAACITLG</sequence>
<dbReference type="EMBL" id="JAIWYP010000010">
    <property type="protein sequence ID" value="KAH3755216.1"/>
    <property type="molecule type" value="Genomic_DNA"/>
</dbReference>
<comment type="caution">
    <text evidence="1">The sequence shown here is derived from an EMBL/GenBank/DDBJ whole genome shotgun (WGS) entry which is preliminary data.</text>
</comment>
<evidence type="ECO:0000313" key="1">
    <source>
        <dbReference type="EMBL" id="KAH3755216.1"/>
    </source>
</evidence>
<dbReference type="AlphaFoldDB" id="A0A9D4I9X2"/>